<evidence type="ECO:0000313" key="3">
    <source>
        <dbReference type="Proteomes" id="UP001328107"/>
    </source>
</evidence>
<reference evidence="3" key="1">
    <citation type="submission" date="2022-10" db="EMBL/GenBank/DDBJ databases">
        <title>Genome assembly of Pristionchus species.</title>
        <authorList>
            <person name="Yoshida K."/>
            <person name="Sommer R.J."/>
        </authorList>
    </citation>
    <scope>NUCLEOTIDE SEQUENCE [LARGE SCALE GENOMIC DNA]</scope>
    <source>
        <strain evidence="3">RS5460</strain>
    </source>
</reference>
<accession>A0AAN5D4S0</accession>
<evidence type="ECO:0000313" key="2">
    <source>
        <dbReference type="EMBL" id="GMR56613.1"/>
    </source>
</evidence>
<dbReference type="AlphaFoldDB" id="A0AAN5D4S0"/>
<keyword evidence="3" id="KW-1185">Reference proteome</keyword>
<dbReference type="EMBL" id="BTRK01000006">
    <property type="protein sequence ID" value="GMR56613.1"/>
    <property type="molecule type" value="Genomic_DNA"/>
</dbReference>
<protein>
    <submittedName>
        <fullName evidence="2">Uncharacterized protein</fullName>
    </submittedName>
</protein>
<dbReference type="Proteomes" id="UP001328107">
    <property type="component" value="Unassembled WGS sequence"/>
</dbReference>
<sequence>SSRNGSGSVATTTSTFFEVHQRATPNNLGVDPDRTITYCRFDLRSSKRIGTYMKAKKMNLVCAYVKISTDAHFQKCAEMKRANDYYSAFGRAKELMESQEKIYLVFFTAYTMVAVIIAYPIYSAWRESQIDFRLMRAYFRFR</sequence>
<feature type="non-terminal residue" evidence="2">
    <location>
        <position position="142"/>
    </location>
</feature>
<proteinExistence type="predicted"/>
<keyword evidence="1" id="KW-0812">Transmembrane</keyword>
<keyword evidence="1" id="KW-1133">Transmembrane helix</keyword>
<name>A0AAN5D4S0_9BILA</name>
<comment type="caution">
    <text evidence="2">The sequence shown here is derived from an EMBL/GenBank/DDBJ whole genome shotgun (WGS) entry which is preliminary data.</text>
</comment>
<organism evidence="2 3">
    <name type="scientific">Pristionchus mayeri</name>
    <dbReference type="NCBI Taxonomy" id="1317129"/>
    <lineage>
        <taxon>Eukaryota</taxon>
        <taxon>Metazoa</taxon>
        <taxon>Ecdysozoa</taxon>
        <taxon>Nematoda</taxon>
        <taxon>Chromadorea</taxon>
        <taxon>Rhabditida</taxon>
        <taxon>Rhabditina</taxon>
        <taxon>Diplogasteromorpha</taxon>
        <taxon>Diplogasteroidea</taxon>
        <taxon>Neodiplogasteridae</taxon>
        <taxon>Pristionchus</taxon>
    </lineage>
</organism>
<evidence type="ECO:0000256" key="1">
    <source>
        <dbReference type="SAM" id="Phobius"/>
    </source>
</evidence>
<gene>
    <name evidence="2" type="ORF">PMAYCL1PPCAC_26808</name>
</gene>
<feature type="non-terminal residue" evidence="2">
    <location>
        <position position="1"/>
    </location>
</feature>
<feature type="transmembrane region" description="Helical" evidence="1">
    <location>
        <begin position="102"/>
        <end position="122"/>
    </location>
</feature>
<keyword evidence="1" id="KW-0472">Membrane</keyword>